<reference evidence="4 5" key="1">
    <citation type="journal article" date="2019" name="Sci. Rep.">
        <title>Orb-weaving spider Araneus ventricosus genome elucidates the spidroin gene catalogue.</title>
        <authorList>
            <person name="Kono N."/>
            <person name="Nakamura H."/>
            <person name="Ohtoshi R."/>
            <person name="Moran D.A.P."/>
            <person name="Shinohara A."/>
            <person name="Yoshida Y."/>
            <person name="Fujiwara M."/>
            <person name="Mori M."/>
            <person name="Tomita M."/>
            <person name="Arakawa K."/>
        </authorList>
    </citation>
    <scope>NUCLEOTIDE SEQUENCE [LARGE SCALE GENOMIC DNA]</scope>
</reference>
<keyword evidence="4" id="KW-0808">Transferase</keyword>
<dbReference type="SMART" id="SM00343">
    <property type="entry name" value="ZnF_C2HC"/>
    <property type="match status" value="4"/>
</dbReference>
<gene>
    <name evidence="4" type="primary">jockeypol_133</name>
    <name evidence="4" type="ORF">AVEN_81980_1</name>
</gene>
<dbReference type="Gene3D" id="3.30.420.10">
    <property type="entry name" value="Ribonuclease H-like superfamily/Ribonuclease H"/>
    <property type="match status" value="1"/>
</dbReference>
<dbReference type="InterPro" id="IPR001878">
    <property type="entry name" value="Znf_CCHC"/>
</dbReference>
<evidence type="ECO:0000259" key="3">
    <source>
        <dbReference type="PROSITE" id="PS50879"/>
    </source>
</evidence>
<dbReference type="GO" id="GO:0008270">
    <property type="term" value="F:zinc ion binding"/>
    <property type="evidence" value="ECO:0007669"/>
    <property type="project" value="InterPro"/>
</dbReference>
<dbReference type="InterPro" id="IPR002156">
    <property type="entry name" value="RNaseH_domain"/>
</dbReference>
<evidence type="ECO:0000256" key="1">
    <source>
        <dbReference type="SAM" id="MobiDB-lite"/>
    </source>
</evidence>
<evidence type="ECO:0000313" key="5">
    <source>
        <dbReference type="Proteomes" id="UP000499080"/>
    </source>
</evidence>
<dbReference type="Pfam" id="PF00075">
    <property type="entry name" value="RNase_H"/>
    <property type="match status" value="1"/>
</dbReference>
<feature type="domain" description="RNase H type-1" evidence="3">
    <location>
        <begin position="1357"/>
        <end position="1485"/>
    </location>
</feature>
<dbReference type="SUPFAM" id="SSF56672">
    <property type="entry name" value="DNA/RNA polymerases"/>
    <property type="match status" value="1"/>
</dbReference>
<feature type="compositionally biased region" description="Basic and acidic residues" evidence="1">
    <location>
        <begin position="361"/>
        <end position="371"/>
    </location>
</feature>
<dbReference type="PANTHER" id="PTHR36688">
    <property type="entry name" value="ENDO/EXONUCLEASE/PHOSPHATASE DOMAIN-CONTAINING PROTEIN"/>
    <property type="match status" value="1"/>
</dbReference>
<dbReference type="InterPro" id="IPR000477">
    <property type="entry name" value="RT_dom"/>
</dbReference>
<dbReference type="GO" id="GO:0042575">
    <property type="term" value="C:DNA polymerase complex"/>
    <property type="evidence" value="ECO:0007669"/>
    <property type="project" value="UniProtKB-ARBA"/>
</dbReference>
<dbReference type="Pfam" id="PF14529">
    <property type="entry name" value="Exo_endo_phos_2"/>
    <property type="match status" value="1"/>
</dbReference>
<dbReference type="CDD" id="cd09276">
    <property type="entry name" value="Rnase_HI_RT_non_LTR"/>
    <property type="match status" value="1"/>
</dbReference>
<name>A0A4Y2R2I9_ARAVE</name>
<dbReference type="EMBL" id="BGPR01015527">
    <property type="protein sequence ID" value="GBN69630.1"/>
    <property type="molecule type" value="Genomic_DNA"/>
</dbReference>
<keyword evidence="5" id="KW-1185">Reference proteome</keyword>
<dbReference type="Gene3D" id="3.60.10.10">
    <property type="entry name" value="Endonuclease/exonuclease/phosphatase"/>
    <property type="match status" value="1"/>
</dbReference>
<dbReference type="GO" id="GO:0003676">
    <property type="term" value="F:nucleic acid binding"/>
    <property type="evidence" value="ECO:0007669"/>
    <property type="project" value="InterPro"/>
</dbReference>
<keyword evidence="4" id="KW-0548">Nucleotidyltransferase</keyword>
<dbReference type="SUPFAM" id="SSF53098">
    <property type="entry name" value="Ribonuclease H-like"/>
    <property type="match status" value="1"/>
</dbReference>
<dbReference type="InterPro" id="IPR036691">
    <property type="entry name" value="Endo/exonu/phosph_ase_sf"/>
</dbReference>
<proteinExistence type="predicted"/>
<comment type="caution">
    <text evidence="4">The sequence shown here is derived from an EMBL/GenBank/DDBJ whole genome shotgun (WGS) entry which is preliminary data.</text>
</comment>
<protein>
    <submittedName>
        <fullName evidence="4">RNA-directed DNA polymerase from mobile element jockey</fullName>
    </submittedName>
</protein>
<keyword evidence="4" id="KW-0695">RNA-directed DNA polymerase</keyword>
<dbReference type="InterPro" id="IPR012337">
    <property type="entry name" value="RNaseH-like_sf"/>
</dbReference>
<dbReference type="GO" id="GO:0004523">
    <property type="term" value="F:RNA-DNA hybrid ribonuclease activity"/>
    <property type="evidence" value="ECO:0007669"/>
    <property type="project" value="InterPro"/>
</dbReference>
<dbReference type="PROSITE" id="PS50878">
    <property type="entry name" value="RT_POL"/>
    <property type="match status" value="1"/>
</dbReference>
<organism evidence="4 5">
    <name type="scientific">Araneus ventricosus</name>
    <name type="common">Orbweaver spider</name>
    <name type="synonym">Epeira ventricosa</name>
    <dbReference type="NCBI Taxonomy" id="182803"/>
    <lineage>
        <taxon>Eukaryota</taxon>
        <taxon>Metazoa</taxon>
        <taxon>Ecdysozoa</taxon>
        <taxon>Arthropoda</taxon>
        <taxon>Chelicerata</taxon>
        <taxon>Arachnida</taxon>
        <taxon>Araneae</taxon>
        <taxon>Araneomorphae</taxon>
        <taxon>Entelegynae</taxon>
        <taxon>Araneoidea</taxon>
        <taxon>Araneidae</taxon>
        <taxon>Araneus</taxon>
    </lineage>
</organism>
<dbReference type="PROSITE" id="PS50879">
    <property type="entry name" value="RNASE_H_1"/>
    <property type="match status" value="1"/>
</dbReference>
<dbReference type="InterPro" id="IPR052560">
    <property type="entry name" value="RdDP_mobile_element"/>
</dbReference>
<dbReference type="CDD" id="cd01650">
    <property type="entry name" value="RT_nLTR_like"/>
    <property type="match status" value="1"/>
</dbReference>
<dbReference type="OrthoDB" id="6433748at2759"/>
<feature type="region of interest" description="Disordered" evidence="1">
    <location>
        <begin position="324"/>
        <end position="399"/>
    </location>
</feature>
<dbReference type="GO" id="GO:0003964">
    <property type="term" value="F:RNA-directed DNA polymerase activity"/>
    <property type="evidence" value="ECO:0007669"/>
    <property type="project" value="UniProtKB-KW"/>
</dbReference>
<dbReference type="SUPFAM" id="SSF57756">
    <property type="entry name" value="Retrovirus zinc finger-like domains"/>
    <property type="match status" value="1"/>
</dbReference>
<dbReference type="InterPro" id="IPR036397">
    <property type="entry name" value="RNaseH_sf"/>
</dbReference>
<dbReference type="InterPro" id="IPR043502">
    <property type="entry name" value="DNA/RNA_pol_sf"/>
</dbReference>
<dbReference type="Pfam" id="PF00078">
    <property type="entry name" value="RVT_1"/>
    <property type="match status" value="1"/>
</dbReference>
<dbReference type="PANTHER" id="PTHR36688:SF2">
    <property type="entry name" value="ENDONUCLEASE_EXONUCLEASE_PHOSPHATASE DOMAIN-CONTAINING PROTEIN"/>
    <property type="match status" value="1"/>
</dbReference>
<dbReference type="InterPro" id="IPR036875">
    <property type="entry name" value="Znf_CCHC_sf"/>
</dbReference>
<dbReference type="SUPFAM" id="SSF56219">
    <property type="entry name" value="DNase I-like"/>
    <property type="match status" value="1"/>
</dbReference>
<dbReference type="InterPro" id="IPR005135">
    <property type="entry name" value="Endo/exonuclease/phosphatase"/>
</dbReference>
<feature type="domain" description="Reverse transcriptase" evidence="2">
    <location>
        <begin position="876"/>
        <end position="1132"/>
    </location>
</feature>
<dbReference type="Proteomes" id="UP000499080">
    <property type="component" value="Unassembled WGS sequence"/>
</dbReference>
<accession>A0A4Y2R2I9</accession>
<evidence type="ECO:0000259" key="2">
    <source>
        <dbReference type="PROSITE" id="PS50878"/>
    </source>
</evidence>
<evidence type="ECO:0000313" key="4">
    <source>
        <dbReference type="EMBL" id="GBN69630.1"/>
    </source>
</evidence>
<sequence>MGLLNHAVPTLTIDELASYTRFLIISFENNKLQNKSPFLIDKALKSIGGELKSVKRLRSGDLLIETVSSLQTKSFLLAKTFLDLPVSITPHKTLNTCRGVISESELLGTSEDEILEGFSAQGVTHVRRIKIKRGTETFDTKHLILTFRTTILPATIKAGYLNCKVRPYIPSPLRCFKCQRFGHSKTSCRSTTTNCARCSESGHEDASCTNPELCYNCKGNHSASSKNCPKWTEEKQIQSVRVLQRKSYQEARKVIEARTPASNSALYSSAVKTLTPINSQQPVLAKHKVSGVSSVISPPDGNDQTITVKMSEYLALLEIKKSWEESSSPPAPKKSKRKNNVKKDKNNAQYLKDSPVGGNKEVNKTDDKDQLIDFNIHPSDDSLSGMDQDQDDSDFKNKSSKKYTSKFFKKPTSRIDDIKSMINKYQPVCIGLQETFLKSTVSTKVRGYNCTRKDVATEISSSGGVCILTSNLYPSNTLSLHTSLQAVAVQVHFKSLLTVCNIYLPPHDTVSQYDLNQLMNQLPKPFIMIGDFNGHSTLWGNNDTNSRGRQIEQLISDHCLCLLNKDQTTYFHEPSRTFHSLDLAICSPSLYPLLSFDVGSDLCGSDHFPLLLSYAENSVCVTERPRSYIFQRADWSKFSELAEITDTMVQTASINDAVQIVTESILRAADASIPKSSSSPRRLRRPWWNDACRDAYKRQKKLWDRFRRYPTTANLIAFKGAKAFARRVRRQSQRESFIRYVSSITSFTSSKELWRKVKAVNGLYQDFTLPILRIGTTVFSSPEHIAHVLGHSFAKVSSSDSYSSAFKVIRDRAEKTPIFFYSEQHCSYNCDFKMFELKKALSQCRNTSPGPDGIAYCMLNHLNDDSLFNILQLFNRIWKEGIYPTKWREAIVIPILKPGKDSADPMSYRPIALTSCLSKTLERMVNARLVYVLETSNFLPIQQSGFRKKRSTIDNAVYLETQVRNAFLRTHLVSVFFDIEKAYDRTWRYGILKTLANFGFCGNLPIFIQNFLLLRSFKVRIGCTLSDSFIQSEGVPQGSVLSVTLFILHISNILLNLPQSVQGTLYVDDLQISCQGSSMHLIERQLQIAINNILTWCTHNGHTISPSKSCVVHFCRKRGLHPDPDLYIGNQLIPVVNEVRFLGIIFDRKLTFLSHIRYLRKRCERLLNILKVLSNTSWGADRTSLLRIYESVILSRIDYGCVVYGSACASNLKKIDPLHHSALRICSGAFRTSPIDSLYVECFQMPLSLRRQKLSINYYFKVMSVSNHLLSSQHVSRALTRLYNARPSKIPPFLDRTMRMLHDTYLDGLQVQKDATFYHSPWNIPFIQYDNPFAKFNKNTTAPVVLQQIFYYHRCQYSDYVTVFTDGSKADGHVGFGVIMDDASYSHILSVFCSVYTAEAMAISYALKLISSSQYRKFCIYSDSMSVLQQLEHIENATHPILLNIADTVYYLKNKGFDIVFCWTPSHVGIIGNEKADYVARTASIPIEHTIPLADIRKSVQHYILNKWQETWDRQVNNKLHRIKPSIVLWPIFPIRGFDVKLTRLRIGHTWYTHIYLLSGDSVPLCTSCNEVQTVEHILTKCPDFNSSRLNFFKTTILDLNDLVGETPHPNLFSFLRDIGFLFRI</sequence>